<sequence length="45" mass="5380">MQSKILISIQYPEGYRKNKITKMNEQWKNLKEECTANITFVYHGC</sequence>
<evidence type="ECO:0000313" key="1">
    <source>
        <dbReference type="EMBL" id="EEX21046.1"/>
    </source>
</evidence>
<organism evidence="1 2">
    <name type="scientific">Blautia hansenii DSM 20583</name>
    <dbReference type="NCBI Taxonomy" id="537007"/>
    <lineage>
        <taxon>Bacteria</taxon>
        <taxon>Bacillati</taxon>
        <taxon>Bacillota</taxon>
        <taxon>Clostridia</taxon>
        <taxon>Lachnospirales</taxon>
        <taxon>Lachnospiraceae</taxon>
        <taxon>Blautia</taxon>
    </lineage>
</organism>
<dbReference type="STRING" id="537007.BLAHAN_06501"/>
<dbReference type="Proteomes" id="UP000003755">
    <property type="component" value="Unassembled WGS sequence"/>
</dbReference>
<protein>
    <submittedName>
        <fullName evidence="1">Uncharacterized protein</fullName>
    </submittedName>
</protein>
<dbReference type="HOGENOM" id="CLU_3196689_0_0_9"/>
<keyword evidence="2" id="KW-1185">Reference proteome</keyword>
<name>C9LAP8_BLAHA</name>
<comment type="caution">
    <text evidence="1">The sequence shown here is derived from an EMBL/GenBank/DDBJ whole genome shotgun (WGS) entry which is preliminary data.</text>
</comment>
<accession>C9LAP8</accession>
<gene>
    <name evidence="1" type="ORF">BLAHAN_06501</name>
</gene>
<dbReference type="EMBL" id="ABYU02000030">
    <property type="protein sequence ID" value="EEX21046.1"/>
    <property type="molecule type" value="Genomic_DNA"/>
</dbReference>
<reference evidence="1" key="1">
    <citation type="submission" date="2009-09" db="EMBL/GenBank/DDBJ databases">
        <authorList>
            <person name="Weinstock G."/>
            <person name="Sodergren E."/>
            <person name="Clifton S."/>
            <person name="Fulton L."/>
            <person name="Fulton B."/>
            <person name="Courtney L."/>
            <person name="Fronick C."/>
            <person name="Harrison M."/>
            <person name="Strong C."/>
            <person name="Farmer C."/>
            <person name="Delahaunty K."/>
            <person name="Markovic C."/>
            <person name="Hall O."/>
            <person name="Minx P."/>
            <person name="Tomlinson C."/>
            <person name="Mitreva M."/>
            <person name="Nelson J."/>
            <person name="Hou S."/>
            <person name="Wollam A."/>
            <person name="Pepin K.H."/>
            <person name="Johnson M."/>
            <person name="Bhonagiri V."/>
            <person name="Nash W.E."/>
            <person name="Warren W."/>
            <person name="Chinwalla A."/>
            <person name="Mardis E.R."/>
            <person name="Wilson R.K."/>
        </authorList>
    </citation>
    <scope>NUCLEOTIDE SEQUENCE [LARGE SCALE GENOMIC DNA]</scope>
    <source>
        <strain evidence="1">DSM 20583</strain>
    </source>
</reference>
<proteinExistence type="predicted"/>
<evidence type="ECO:0000313" key="2">
    <source>
        <dbReference type="Proteomes" id="UP000003755"/>
    </source>
</evidence>
<dbReference type="AlphaFoldDB" id="C9LAP8"/>